<dbReference type="EMBL" id="JAWJWE010000038">
    <property type="protein sequence ID" value="KAK6623557.1"/>
    <property type="molecule type" value="Genomic_DNA"/>
</dbReference>
<evidence type="ECO:0000313" key="1">
    <source>
        <dbReference type="EMBL" id="KAK6623557.1"/>
    </source>
</evidence>
<proteinExistence type="predicted"/>
<gene>
    <name evidence="1" type="ORF">RUM43_009409</name>
</gene>
<organism evidence="1 2">
    <name type="scientific">Polyplax serrata</name>
    <name type="common">Common mouse louse</name>
    <dbReference type="NCBI Taxonomy" id="468196"/>
    <lineage>
        <taxon>Eukaryota</taxon>
        <taxon>Metazoa</taxon>
        <taxon>Ecdysozoa</taxon>
        <taxon>Arthropoda</taxon>
        <taxon>Hexapoda</taxon>
        <taxon>Insecta</taxon>
        <taxon>Pterygota</taxon>
        <taxon>Neoptera</taxon>
        <taxon>Paraneoptera</taxon>
        <taxon>Psocodea</taxon>
        <taxon>Troctomorpha</taxon>
        <taxon>Phthiraptera</taxon>
        <taxon>Anoplura</taxon>
        <taxon>Polyplacidae</taxon>
        <taxon>Polyplax</taxon>
    </lineage>
</organism>
<dbReference type="Proteomes" id="UP001372834">
    <property type="component" value="Unassembled WGS sequence"/>
</dbReference>
<protein>
    <submittedName>
        <fullName evidence="1">Uncharacterized protein</fullName>
    </submittedName>
</protein>
<evidence type="ECO:0000313" key="2">
    <source>
        <dbReference type="Proteomes" id="UP001372834"/>
    </source>
</evidence>
<name>A0AAN8PD12_POLSC</name>
<reference evidence="1 2" key="1">
    <citation type="submission" date="2023-10" db="EMBL/GenBank/DDBJ databases">
        <title>Genomes of two closely related lineages of the louse Polyplax serrata with different host specificities.</title>
        <authorList>
            <person name="Martinu J."/>
            <person name="Tarabai H."/>
            <person name="Stefka J."/>
            <person name="Hypsa V."/>
        </authorList>
    </citation>
    <scope>NUCLEOTIDE SEQUENCE [LARGE SCALE GENOMIC DNA]</scope>
    <source>
        <strain evidence="1">HR10_N</strain>
    </source>
</reference>
<accession>A0AAN8PD12</accession>
<comment type="caution">
    <text evidence="1">The sequence shown here is derived from an EMBL/GenBank/DDBJ whole genome shotgun (WGS) entry which is preliminary data.</text>
</comment>
<dbReference type="AlphaFoldDB" id="A0AAN8PD12"/>
<sequence>MEFSLSGDGDRRGRVSAVRKQREVPIVCQYEKEMKIVEGEVESKKVKEKVNLSGNLSKAFMEAQPGRKKDSTAVGRKRGSKFSFHLQVIKSKESIGRKISN</sequence>